<dbReference type="GO" id="GO:0071036">
    <property type="term" value="P:nuclear polyadenylation-dependent snoRNA catabolic process"/>
    <property type="evidence" value="ECO:0007669"/>
    <property type="project" value="TreeGrafter"/>
</dbReference>
<feature type="region of interest" description="Disordered" evidence="1">
    <location>
        <begin position="533"/>
        <end position="555"/>
    </location>
</feature>
<dbReference type="GO" id="GO:0000175">
    <property type="term" value="F:3'-5'-RNA exonuclease activity"/>
    <property type="evidence" value="ECO:0007669"/>
    <property type="project" value="InterPro"/>
</dbReference>
<dbReference type="EMBL" id="GL378365">
    <property type="protein sequence ID" value="EFJ44335.1"/>
    <property type="molecule type" value="Genomic_DNA"/>
</dbReference>
<feature type="region of interest" description="Disordered" evidence="1">
    <location>
        <begin position="482"/>
        <end position="504"/>
    </location>
</feature>
<gene>
    <name evidence="3" type="ORF">VOLCADRAFT_106479</name>
</gene>
<dbReference type="PANTHER" id="PTHR12124:SF47">
    <property type="entry name" value="EXOSOME COMPONENT 10"/>
    <property type="match status" value="1"/>
</dbReference>
<dbReference type="GO" id="GO:0071038">
    <property type="term" value="P:TRAMP-dependent tRNA surveillance pathway"/>
    <property type="evidence" value="ECO:0007669"/>
    <property type="project" value="TreeGrafter"/>
</dbReference>
<dbReference type="GO" id="GO:0071040">
    <property type="term" value="P:nuclear polyadenylation-dependent antisense transcript catabolic process"/>
    <property type="evidence" value="ECO:0007669"/>
    <property type="project" value="TreeGrafter"/>
</dbReference>
<dbReference type="GeneID" id="9625076"/>
<dbReference type="RefSeq" id="XP_002954694.1">
    <property type="nucleotide sequence ID" value="XM_002954648.1"/>
</dbReference>
<dbReference type="GO" id="GO:0003727">
    <property type="term" value="F:single-stranded RNA binding"/>
    <property type="evidence" value="ECO:0007669"/>
    <property type="project" value="TreeGrafter"/>
</dbReference>
<feature type="compositionally biased region" description="Low complexity" evidence="1">
    <location>
        <begin position="534"/>
        <end position="544"/>
    </location>
</feature>
<dbReference type="GO" id="GO:0071035">
    <property type="term" value="P:nuclear polyadenylation-dependent rRNA catabolic process"/>
    <property type="evidence" value="ECO:0007669"/>
    <property type="project" value="TreeGrafter"/>
</dbReference>
<evidence type="ECO:0000256" key="1">
    <source>
        <dbReference type="SAM" id="MobiDB-lite"/>
    </source>
</evidence>
<dbReference type="Pfam" id="PF01612">
    <property type="entry name" value="DNA_pol_A_exo1"/>
    <property type="match status" value="2"/>
</dbReference>
<feature type="domain" description="3'-5' exonuclease" evidence="2">
    <location>
        <begin position="201"/>
        <end position="464"/>
    </location>
</feature>
<dbReference type="InterPro" id="IPR012337">
    <property type="entry name" value="RNaseH-like_sf"/>
</dbReference>
<dbReference type="InterPro" id="IPR045092">
    <property type="entry name" value="Rrp6-like"/>
</dbReference>
<dbReference type="PANTHER" id="PTHR12124">
    <property type="entry name" value="POLYMYOSITIS/SCLERODERMA AUTOANTIGEN-RELATED"/>
    <property type="match status" value="1"/>
</dbReference>
<dbReference type="InterPro" id="IPR002562">
    <property type="entry name" value="3'-5'_exonuclease_dom"/>
</dbReference>
<dbReference type="SMART" id="SM00474">
    <property type="entry name" value="35EXOc"/>
    <property type="match status" value="1"/>
</dbReference>
<dbReference type="OrthoDB" id="2250022at2759"/>
<dbReference type="GO" id="GO:0000176">
    <property type="term" value="C:nuclear exosome (RNase complex)"/>
    <property type="evidence" value="ECO:0007669"/>
    <property type="project" value="TreeGrafter"/>
</dbReference>
<dbReference type="SUPFAM" id="SSF53098">
    <property type="entry name" value="Ribonuclease H-like"/>
    <property type="match status" value="1"/>
</dbReference>
<accession>D8U7N9</accession>
<dbReference type="GO" id="GO:0071044">
    <property type="term" value="P:histone mRNA catabolic process"/>
    <property type="evidence" value="ECO:0007669"/>
    <property type="project" value="TreeGrafter"/>
</dbReference>
<evidence type="ECO:0000313" key="4">
    <source>
        <dbReference type="Proteomes" id="UP000001058"/>
    </source>
</evidence>
<dbReference type="GO" id="GO:0071037">
    <property type="term" value="P:nuclear polyadenylation-dependent snRNA catabolic process"/>
    <property type="evidence" value="ECO:0007669"/>
    <property type="project" value="TreeGrafter"/>
</dbReference>
<dbReference type="GO" id="GO:0071051">
    <property type="term" value="P:poly(A)-dependent snoRNA 3'-end processing"/>
    <property type="evidence" value="ECO:0007669"/>
    <property type="project" value="TreeGrafter"/>
</dbReference>
<proteinExistence type="predicted"/>
<feature type="region of interest" description="Disordered" evidence="1">
    <location>
        <begin position="138"/>
        <end position="189"/>
    </location>
</feature>
<organism evidence="4">
    <name type="scientific">Volvox carteri f. nagariensis</name>
    <dbReference type="NCBI Taxonomy" id="3068"/>
    <lineage>
        <taxon>Eukaryota</taxon>
        <taxon>Viridiplantae</taxon>
        <taxon>Chlorophyta</taxon>
        <taxon>core chlorophytes</taxon>
        <taxon>Chlorophyceae</taxon>
        <taxon>CS clade</taxon>
        <taxon>Chlamydomonadales</taxon>
        <taxon>Volvocaceae</taxon>
        <taxon>Volvox</taxon>
    </lineage>
</organism>
<protein>
    <recommendedName>
        <fullName evidence="2">3'-5' exonuclease domain-containing protein</fullName>
    </recommendedName>
</protein>
<dbReference type="InterPro" id="IPR036397">
    <property type="entry name" value="RNaseH_sf"/>
</dbReference>
<evidence type="ECO:0000313" key="3">
    <source>
        <dbReference type="EMBL" id="EFJ44335.1"/>
    </source>
</evidence>
<dbReference type="AlphaFoldDB" id="D8U7N9"/>
<name>D8U7N9_VOLCA</name>
<dbReference type="GO" id="GO:0000467">
    <property type="term" value="P:exonucleolytic trimming to generate mature 3'-end of 5.8S rRNA from tricistronic rRNA transcript (SSU-rRNA, 5.8S rRNA, LSU-rRNA)"/>
    <property type="evidence" value="ECO:0007669"/>
    <property type="project" value="InterPro"/>
</dbReference>
<dbReference type="eggNOG" id="KOG2206">
    <property type="taxonomic scope" value="Eukaryota"/>
</dbReference>
<dbReference type="Gene3D" id="3.30.420.10">
    <property type="entry name" value="Ribonuclease H-like superfamily/Ribonuclease H"/>
    <property type="match status" value="1"/>
</dbReference>
<feature type="compositionally biased region" description="Pro residues" evidence="1">
    <location>
        <begin position="140"/>
        <end position="173"/>
    </location>
</feature>
<sequence length="756" mass="80158">MTLSAALTTIAAAATAVAVVLGTRQLRRRIRPQKPFLSVFADTTDQPFPHLPPQPDDDDDDFQQRCCDSGCSSGGSGGDNTVAASTAAAPGATAAAAAAPLPEAAPGRRGAAAGGSLPAVHPYLTRIKRLMASTECPILRHPPQPPPLPPQITNQPKPPSIAPAAAAPPPPPAVAAAAQGCSTSGSRPAATRGSVLPGFQLHWVSSPKQLYWLGQRLRQERQIGLDTEASPLLCYHGRVCLIQLSVWDDTASPCDGGDDGGSSGCSSGSGGSGGGGGHVWLVDALALRGHVGAALGGLMADPRVVKVLHGGGNDVVWLQRDFRVYLVNVFDTEKASQASGGRGEGAGGRGHPEVVLHQQYPCDWCDQWRSLLPSLLLLLPGNPFEAHMCGPACFWLFLKVLGYENRALASLLSRIVGLDVGAEKAAGQRADWRRRPLPPALLRYAAADVAYLPYLADVLRRELAALGPTRWAQLQQQQQQQQQDMCGRAPTQGGPVAAAGAAAGPRPMCTALGQAVLRSHQLSLTLYKKPLSDAAEQQEQQQQQEQREEEEREAAGMVMSIRKLTVLMEVVKNGSRMPLERVRQLEGLVKAALGRDPEAEDPGLRSGDLQAALLAAASESVAARPTALTPIISMDNPRAVEWLDSGHLWHGECVVKLAMQRGGEQELMQLIKRFRTCFVEALQPQYLPPAWGVDHSARRDFGPYSVYAHREGPQRQEECGGGHGEGHGQQGCYGCSAAPLSVTAIVLAAIGAVTFR</sequence>
<dbReference type="FunCoup" id="D8U7N9">
    <property type="interactions" value="84"/>
</dbReference>
<reference evidence="3 4" key="1">
    <citation type="journal article" date="2010" name="Science">
        <title>Genomic analysis of organismal complexity in the multicellular green alga Volvox carteri.</title>
        <authorList>
            <person name="Prochnik S.E."/>
            <person name="Umen J."/>
            <person name="Nedelcu A.M."/>
            <person name="Hallmann A."/>
            <person name="Miller S.M."/>
            <person name="Nishii I."/>
            <person name="Ferris P."/>
            <person name="Kuo A."/>
            <person name="Mitros T."/>
            <person name="Fritz-Laylin L.K."/>
            <person name="Hellsten U."/>
            <person name="Chapman J."/>
            <person name="Simakov O."/>
            <person name="Rensing S.A."/>
            <person name="Terry A."/>
            <person name="Pangilinan J."/>
            <person name="Kapitonov V."/>
            <person name="Jurka J."/>
            <person name="Salamov A."/>
            <person name="Shapiro H."/>
            <person name="Schmutz J."/>
            <person name="Grimwood J."/>
            <person name="Lindquist E."/>
            <person name="Lucas S."/>
            <person name="Grigoriev I.V."/>
            <person name="Schmitt R."/>
            <person name="Kirk D."/>
            <person name="Rokhsar D.S."/>
        </authorList>
    </citation>
    <scope>NUCLEOTIDE SEQUENCE [LARGE SCALE GENOMIC DNA]</scope>
    <source>
        <strain evidence="4">f. Nagariensis / Eve</strain>
    </source>
</reference>
<dbReference type="KEGG" id="vcn:VOLCADRAFT_106479"/>
<dbReference type="GO" id="GO:0005730">
    <property type="term" value="C:nucleolus"/>
    <property type="evidence" value="ECO:0007669"/>
    <property type="project" value="TreeGrafter"/>
</dbReference>
<dbReference type="STRING" id="3068.D8U7N9"/>
<keyword evidence="4" id="KW-1185">Reference proteome</keyword>
<dbReference type="GO" id="GO:0071039">
    <property type="term" value="P:nuclear polyadenylation-dependent CUT catabolic process"/>
    <property type="evidence" value="ECO:0007669"/>
    <property type="project" value="TreeGrafter"/>
</dbReference>
<dbReference type="InParanoid" id="D8U7N9"/>
<evidence type="ECO:0000259" key="2">
    <source>
        <dbReference type="SMART" id="SM00474"/>
    </source>
</evidence>
<dbReference type="Proteomes" id="UP000001058">
    <property type="component" value="Unassembled WGS sequence"/>
</dbReference>
<feature type="region of interest" description="Disordered" evidence="1">
    <location>
        <begin position="41"/>
        <end position="62"/>
    </location>
</feature>